<reference evidence="2 4" key="2">
    <citation type="submission" date="2019-04" db="EMBL/GenBank/DDBJ databases">
        <title>Methylomes of two halophilic Archaea, Haloarcula marismortui and Haloferax mediterranei.</title>
        <authorList>
            <person name="DasSarma S."/>
            <person name="DasSarma P."/>
            <person name="DasSarma S."/>
            <person name="Fomenkov A."/>
            <person name="Vincze T."/>
            <person name="Anton B.P."/>
            <person name="Roberts R.J."/>
        </authorList>
    </citation>
    <scope>NUCLEOTIDE SEQUENCE [LARGE SCALE GENOMIC DNA]</scope>
    <source>
        <strain evidence="2 4">ATCC 43049</strain>
        <plasmid evidence="4">phma133</plasmid>
        <plasmid evidence="2">pHMA133</plasmid>
    </source>
</reference>
<dbReference type="KEGG" id="hma:pNG5109"/>
<name>Q5V7R3_HALMA</name>
<dbReference type="Proteomes" id="UP000298722">
    <property type="component" value="Plasmid pHMA133"/>
</dbReference>
<gene>
    <name evidence="1" type="ordered locus">pNG5109</name>
    <name evidence="2" type="ORF">E6P14_01625</name>
</gene>
<geneLocation type="plasmid" evidence="4">
    <name>phma133</name>
</geneLocation>
<organism evidence="1 3">
    <name type="scientific">Haloarcula marismortui (strain ATCC 43049 / DSM 3752 / JCM 8966 / VKM B-1809)</name>
    <name type="common">Halobacterium marismortui</name>
    <dbReference type="NCBI Taxonomy" id="272569"/>
    <lineage>
        <taxon>Archaea</taxon>
        <taxon>Methanobacteriati</taxon>
        <taxon>Methanobacteriota</taxon>
        <taxon>Stenosarchaea group</taxon>
        <taxon>Halobacteria</taxon>
        <taxon>Halobacteriales</taxon>
        <taxon>Haloarculaceae</taxon>
        <taxon>Haloarcula</taxon>
    </lineage>
</organism>
<dbReference type="PATRIC" id="fig|272569.17.peg.263"/>
<evidence type="ECO:0000313" key="3">
    <source>
        <dbReference type="Proteomes" id="UP000001169"/>
    </source>
</evidence>
<protein>
    <recommendedName>
        <fullName evidence="5">Abortive infection protein-like C-terminal domain-containing protein</fullName>
    </recommendedName>
</protein>
<dbReference type="GeneID" id="40150814"/>
<evidence type="ECO:0000313" key="4">
    <source>
        <dbReference type="Proteomes" id="UP000298722"/>
    </source>
</evidence>
<evidence type="ECO:0008006" key="5">
    <source>
        <dbReference type="Google" id="ProtNLM"/>
    </source>
</evidence>
<accession>Q5V7R3</accession>
<evidence type="ECO:0000313" key="1">
    <source>
        <dbReference type="EMBL" id="AAV44523.1"/>
    </source>
</evidence>
<keyword evidence="1" id="KW-0614">Plasmid</keyword>
<dbReference type="HOGENOM" id="CLU_851542_0_0_2"/>
<dbReference type="RefSeq" id="WP_011222361.1">
    <property type="nucleotide sequence ID" value="NC_006393.1"/>
</dbReference>
<evidence type="ECO:0000313" key="2">
    <source>
        <dbReference type="EMBL" id="QCP89636.1"/>
    </source>
</evidence>
<dbReference type="EMBL" id="CP039135">
    <property type="protein sequence ID" value="QCP89636.1"/>
    <property type="molecule type" value="Genomic_DNA"/>
</dbReference>
<dbReference type="EMBL" id="AY596294">
    <property type="protein sequence ID" value="AAV44523.1"/>
    <property type="molecule type" value="Genomic_DNA"/>
</dbReference>
<dbReference type="EnsemblBacteria" id="AAV44523">
    <property type="protein sequence ID" value="AAV44523"/>
    <property type="gene ID" value="pNG5109"/>
</dbReference>
<reference evidence="1 3" key="1">
    <citation type="journal article" date="2004" name="Genome Res.">
        <title>Genome sequence of Haloarcula marismortui: a halophilic archaeon from the Dead Sea.</title>
        <authorList>
            <person name="Baliga N.S."/>
            <person name="Bonneau R."/>
            <person name="Facciotti M.T."/>
            <person name="Pan M."/>
            <person name="Glusman G."/>
            <person name="Deutsch E.W."/>
            <person name="Shannon P."/>
            <person name="Chiu Y."/>
            <person name="Weng R.S."/>
            <person name="Gan R.R."/>
            <person name="Hung P."/>
            <person name="Date S.V."/>
            <person name="Marcotte E."/>
            <person name="Hood L."/>
            <person name="Ng W.V."/>
        </authorList>
    </citation>
    <scope>NUCLEOTIDE SEQUENCE [LARGE SCALE GENOMIC DNA]</scope>
    <source>
        <strain evidence="1">ATCC 43049</strain>
        <strain evidence="3">ATCC 43049 / DSM 3752 / JCM 8966 / VKM B-1809</strain>
        <plasmid evidence="3">Plasmid pNG500</plasmid>
        <plasmid evidence="1">pNG500</plasmid>
    </source>
</reference>
<geneLocation type="plasmid" evidence="1 3">
    <name>pNG500</name>
</geneLocation>
<proteinExistence type="predicted"/>
<dbReference type="AlphaFoldDB" id="Q5V7R3"/>
<sequence length="326" mass="37822">MAEDEDQHTGFVPWSKRNTSFEEKVKEDLAGTAQDRLANVVSEYSKKWVIIETARKHEGEFGVTKGDFDRSQSVNDLRRLQTGLLKHVDRDKALTYIEFLLNTSWSECDGHKDRVADLMKMDDKIRRVLREERIMMELKPERDQLPLVETEDHLGRETETLYDPDEFGSFQFEKLADQSFVEADQRLRGLTKGERWEDELAGYNEAWELYEDGTFTFHIAEKLYNSLEAVTQKICVELEDWGDEGDSFGDYIEQMRGNGLFEPNGAMQHEWQQILKGVQTGVGRTGGDRKRHGRIDQDYAILLLHQVASFLGFIIKRYESEYGISS</sequence>
<geneLocation type="plasmid" evidence="2">
    <name>pHMA133</name>
</geneLocation>
<dbReference type="Proteomes" id="UP000001169">
    <property type="component" value="Plasmid pNG500"/>
</dbReference>
<keyword evidence="3" id="KW-1185">Reference proteome</keyword>